<feature type="compositionally biased region" description="Low complexity" evidence="1">
    <location>
        <begin position="54"/>
        <end position="74"/>
    </location>
</feature>
<keyword evidence="3" id="KW-1185">Reference proteome</keyword>
<protein>
    <submittedName>
        <fullName evidence="2">8631_t:CDS:1</fullName>
    </submittedName>
</protein>
<comment type="caution">
    <text evidence="2">The sequence shown here is derived from an EMBL/GenBank/DDBJ whole genome shotgun (WGS) entry which is preliminary data.</text>
</comment>
<dbReference type="EMBL" id="CAJVPI010004492">
    <property type="protein sequence ID" value="CAG8668084.1"/>
    <property type="molecule type" value="Genomic_DNA"/>
</dbReference>
<feature type="non-terminal residue" evidence="2">
    <location>
        <position position="1"/>
    </location>
</feature>
<reference evidence="2" key="1">
    <citation type="submission" date="2021-06" db="EMBL/GenBank/DDBJ databases">
        <authorList>
            <person name="Kallberg Y."/>
            <person name="Tangrot J."/>
            <person name="Rosling A."/>
        </authorList>
    </citation>
    <scope>NUCLEOTIDE SEQUENCE</scope>
    <source>
        <strain evidence="2">BR232B</strain>
    </source>
</reference>
<proteinExistence type="predicted"/>
<dbReference type="OrthoDB" id="2411530at2759"/>
<organism evidence="2 3">
    <name type="scientific">Paraglomus brasilianum</name>
    <dbReference type="NCBI Taxonomy" id="144538"/>
    <lineage>
        <taxon>Eukaryota</taxon>
        <taxon>Fungi</taxon>
        <taxon>Fungi incertae sedis</taxon>
        <taxon>Mucoromycota</taxon>
        <taxon>Glomeromycotina</taxon>
        <taxon>Glomeromycetes</taxon>
        <taxon>Paraglomerales</taxon>
        <taxon>Paraglomeraceae</taxon>
        <taxon>Paraglomus</taxon>
    </lineage>
</organism>
<evidence type="ECO:0000256" key="1">
    <source>
        <dbReference type="SAM" id="MobiDB-lite"/>
    </source>
</evidence>
<dbReference type="Proteomes" id="UP000789739">
    <property type="component" value="Unassembled WGS sequence"/>
</dbReference>
<accession>A0A9N9E8C8</accession>
<evidence type="ECO:0000313" key="2">
    <source>
        <dbReference type="EMBL" id="CAG8668084.1"/>
    </source>
</evidence>
<feature type="region of interest" description="Disordered" evidence="1">
    <location>
        <begin position="52"/>
        <end position="74"/>
    </location>
</feature>
<sequence length="164" mass="18124">ILNALGLLGGAWTGSLTVYAILFGNDTLKPWGCIHCCCARKTRSLLRESFPTMPLKSSRPLSSSLSPDSSTSSNDLLLQQPALSQQLDSLELFLKEYVVDSTYLEDSNNNEYSNKLSKLLEKLRKSNNNNTTSKVDAVLPQISPSDRSNIQDISSYQLPVPHFT</sequence>
<name>A0A9N9E8C8_9GLOM</name>
<gene>
    <name evidence="2" type="ORF">PBRASI_LOCUS11152</name>
</gene>
<evidence type="ECO:0000313" key="3">
    <source>
        <dbReference type="Proteomes" id="UP000789739"/>
    </source>
</evidence>
<dbReference type="AlphaFoldDB" id="A0A9N9E8C8"/>